<organism evidence="2 3">
    <name type="scientific">Microterricola viridarii</name>
    <dbReference type="NCBI Taxonomy" id="412690"/>
    <lineage>
        <taxon>Bacteria</taxon>
        <taxon>Bacillati</taxon>
        <taxon>Actinomycetota</taxon>
        <taxon>Actinomycetes</taxon>
        <taxon>Micrococcales</taxon>
        <taxon>Microbacteriaceae</taxon>
        <taxon>Microterricola</taxon>
    </lineage>
</organism>
<dbReference type="Gene3D" id="3.40.50.12090">
    <property type="match status" value="1"/>
</dbReference>
<evidence type="ECO:0000313" key="2">
    <source>
        <dbReference type="EMBL" id="AMB57826.1"/>
    </source>
</evidence>
<evidence type="ECO:0000256" key="1">
    <source>
        <dbReference type="SAM" id="MobiDB-lite"/>
    </source>
</evidence>
<protein>
    <recommendedName>
        <fullName evidence="4">Cell wall binding repeat 2</fullName>
    </recommendedName>
</protein>
<sequence length="613" mass="64358">MAFAEEGIDWTSVQQDELESLVAPDAEAEVPAEELGVEPEDGAEESSEEPTEELGVDPEGGPLMQGRSLAAPQAATSSSFDPGNIISDYNFFNSWAMTEAEIQSFLDRTIFAPCENSNCLNVLKMNTPNASWSWGTCAPYAGAANESAARIIYKVQRACGLSAKVILVTLQKEQSLITRNGPSNEILRKAMGMGCPDTDVCDSQYYGFFNQVYAAARQIVWYTNPDSSMYKSKKFEVGQVKPVQLHPNAGCGAPGVKIGNVATAALYHYTPYQPNGPALAAGWGSSGDPCSSYGNRNFSLYYNEWFGSPTSSPSPTAQRIAGADRYETAAAISRSSFSGENVVPVVYVATGLNFPDALSAAPAAAAQGGPLLLVRGDMVPAPTMAELKRLAPKRIVLVGSAGIIDEATKNALATVAPVERIAGDDRYETSRKIMERVFPAVTAAYVATGDDFPDALSASAAAGAKKVPVLLVRGTADQADAQTVASLKKVGVTSVKVAGGPTIVTPAILDSLTKSGITSKRLSGVNRYLTAVEINKDAFPKAKVAYIATGASFPDALAGAAAAARENSPLYLTAESCVKPELRADLNAKGVTSLKLLGSPGVMSESIARLAVC</sequence>
<proteinExistence type="predicted"/>
<dbReference type="PANTHER" id="PTHR30032:SF8">
    <property type="entry name" value="GERMINATION-SPECIFIC N-ACETYLMURAMOYL-L-ALANINE AMIDASE"/>
    <property type="match status" value="1"/>
</dbReference>
<evidence type="ECO:0000313" key="3">
    <source>
        <dbReference type="Proteomes" id="UP000058305"/>
    </source>
</evidence>
<dbReference type="EMBL" id="CP014145">
    <property type="protein sequence ID" value="AMB57826.1"/>
    <property type="molecule type" value="Genomic_DNA"/>
</dbReference>
<accession>A0A0Y0MCJ2</accession>
<dbReference type="InterPro" id="IPR051922">
    <property type="entry name" value="Bact_Sporulation_Assoc"/>
</dbReference>
<dbReference type="PANTHER" id="PTHR30032">
    <property type="entry name" value="N-ACETYLMURAMOYL-L-ALANINE AMIDASE-RELATED"/>
    <property type="match status" value="1"/>
</dbReference>
<dbReference type="Pfam" id="PF04122">
    <property type="entry name" value="CW_binding_2"/>
    <property type="match status" value="3"/>
</dbReference>
<keyword evidence="3" id="KW-1185">Reference proteome</keyword>
<evidence type="ECO:0008006" key="4">
    <source>
        <dbReference type="Google" id="ProtNLM"/>
    </source>
</evidence>
<name>A0A0Y0MCJ2_9MICO</name>
<dbReference type="Proteomes" id="UP000058305">
    <property type="component" value="Chromosome"/>
</dbReference>
<dbReference type="InterPro" id="IPR007253">
    <property type="entry name" value="Cell_wall-bd_2"/>
</dbReference>
<feature type="compositionally biased region" description="Acidic residues" evidence="1">
    <location>
        <begin position="26"/>
        <end position="56"/>
    </location>
</feature>
<dbReference type="KEGG" id="mvd:AWU67_01925"/>
<reference evidence="2 3" key="1">
    <citation type="journal article" date="2016" name="J. Biotechnol.">
        <title>First complete genome sequence of a species in the genus Microterricola, an extremophilic cold active enzyme producing bacterial strain ERGS5:02 isolated from Sikkim Himalaya.</title>
        <authorList>
            <person name="Himanshu"/>
            <person name="Swarnkar M.K."/>
            <person name="Singh D."/>
            <person name="Kumar R."/>
        </authorList>
    </citation>
    <scope>NUCLEOTIDE SEQUENCE [LARGE SCALE GENOMIC DNA]</scope>
    <source>
        <strain evidence="2 3">ERGS5:02</strain>
    </source>
</reference>
<reference evidence="3" key="2">
    <citation type="submission" date="2016-01" db="EMBL/GenBank/DDBJ databases">
        <title>First complete genome sequence of a species in the genus Microterricola, an extremophilic cold active enzyme producing strain ERGS5:02 isolated from Sikkim Himalaya.</title>
        <authorList>
            <person name="Kumar R."/>
            <person name="Singh D."/>
            <person name="Swarnkar M.K."/>
        </authorList>
    </citation>
    <scope>NUCLEOTIDE SEQUENCE [LARGE SCALE GENOMIC DNA]</scope>
    <source>
        <strain evidence="3">ERGS5:02</strain>
    </source>
</reference>
<gene>
    <name evidence="2" type="ORF">AWU67_01925</name>
</gene>
<feature type="region of interest" description="Disordered" evidence="1">
    <location>
        <begin position="1"/>
        <end position="77"/>
    </location>
</feature>
<dbReference type="AlphaFoldDB" id="A0A0Y0MCJ2"/>